<dbReference type="PANTHER" id="PTHR42067:SF1">
    <property type="entry name" value="MITOTIC APPARATUS PROTEIN P62"/>
    <property type="match status" value="1"/>
</dbReference>
<dbReference type="EMBL" id="PDXF01000113">
    <property type="protein sequence ID" value="RYN87963.1"/>
    <property type="molecule type" value="Genomic_DNA"/>
</dbReference>
<comment type="caution">
    <text evidence="2">The sequence shown here is derived from an EMBL/GenBank/DDBJ whole genome shotgun (WGS) entry which is preliminary data.</text>
</comment>
<feature type="region of interest" description="Disordered" evidence="1">
    <location>
        <begin position="214"/>
        <end position="365"/>
    </location>
</feature>
<evidence type="ECO:0008006" key="4">
    <source>
        <dbReference type="Google" id="ProtNLM"/>
    </source>
</evidence>
<accession>A0ABY0FUA5</accession>
<feature type="compositionally biased region" description="Basic residues" evidence="1">
    <location>
        <begin position="234"/>
        <end position="246"/>
    </location>
</feature>
<dbReference type="PANTHER" id="PTHR42067">
    <property type="entry name" value="YALI0C15378P"/>
    <property type="match status" value="1"/>
</dbReference>
<dbReference type="Gene3D" id="1.20.5.370">
    <property type="match status" value="1"/>
</dbReference>
<feature type="compositionally biased region" description="Polar residues" evidence="1">
    <location>
        <begin position="217"/>
        <end position="228"/>
    </location>
</feature>
<evidence type="ECO:0000313" key="2">
    <source>
        <dbReference type="EMBL" id="RYN87963.1"/>
    </source>
</evidence>
<feature type="compositionally biased region" description="Acidic residues" evidence="1">
    <location>
        <begin position="288"/>
        <end position="298"/>
    </location>
</feature>
<protein>
    <recommendedName>
        <fullName evidence="4">DNA repair protein XRCC4</fullName>
    </recommendedName>
</protein>
<sequence>MSARNIVPVEPANGGDTVVIEVLQEGSHPLDVRLVGCEGETPYVTSIKYRNLGALKHKFKGSDHEWATIVSHFLLQQQPELGEAALLDGIRMVYTLKNKSLELSFRKDVQNIKVTLGEIILPEDDEFEFNPFEWAQVSAVAHAQTLKQMVDLEAQVKSKQQIIATLNAQLEDFIKTKHETETAMLQQFMQLLNEKKRKIRDQSRLLAGAKIDKPTTAAVQSSRANTKTADTKTRRAGASRTSKRKAPAQPAEPDVVPESDSDQMEIDQAKAEEQSNDEMPEPMTPEQSDNETDVEDEPAPTATARSSQLLRSTSVAQSSTSEATESKGVPPPRALPFVKRTGMPTRSRNVTAADDDDDETDDEEL</sequence>
<evidence type="ECO:0000313" key="3">
    <source>
        <dbReference type="Proteomes" id="UP000293195"/>
    </source>
</evidence>
<name>A0ABY0FUA5_9PLEO</name>
<keyword evidence="3" id="KW-1185">Reference proteome</keyword>
<proteinExistence type="predicted"/>
<feature type="compositionally biased region" description="Acidic residues" evidence="1">
    <location>
        <begin position="353"/>
        <end position="365"/>
    </location>
</feature>
<dbReference type="SUPFAM" id="SSF58022">
    <property type="entry name" value="XRCC4, C-terminal oligomerization domain"/>
    <property type="match status" value="1"/>
</dbReference>
<reference evidence="3" key="1">
    <citation type="journal article" date="2019" name="bioRxiv">
        <title>Genomics, evolutionary history and diagnostics of the Alternaria alternata species group including apple and Asian pear pathotypes.</title>
        <authorList>
            <person name="Armitage A.D."/>
            <person name="Cockerton H.M."/>
            <person name="Sreenivasaprasad S."/>
            <person name="Woodhall J.W."/>
            <person name="Lane C.R."/>
            <person name="Harrison R.J."/>
            <person name="Clarkson J.P."/>
        </authorList>
    </citation>
    <scope>NUCLEOTIDE SEQUENCE [LARGE SCALE GENOMIC DNA]</scope>
    <source>
        <strain evidence="3">FERA 635</strain>
    </source>
</reference>
<dbReference type="InterPro" id="IPR014751">
    <property type="entry name" value="XRCC4-like_C"/>
</dbReference>
<gene>
    <name evidence="2" type="ORF">AA0119_g12289</name>
</gene>
<evidence type="ECO:0000256" key="1">
    <source>
        <dbReference type="SAM" id="MobiDB-lite"/>
    </source>
</evidence>
<feature type="compositionally biased region" description="Acidic residues" evidence="1">
    <location>
        <begin position="255"/>
        <end position="265"/>
    </location>
</feature>
<feature type="compositionally biased region" description="Polar residues" evidence="1">
    <location>
        <begin position="303"/>
        <end position="323"/>
    </location>
</feature>
<dbReference type="Proteomes" id="UP000293195">
    <property type="component" value="Unassembled WGS sequence"/>
</dbReference>
<organism evidence="2 3">
    <name type="scientific">Alternaria tenuissima</name>
    <dbReference type="NCBI Taxonomy" id="119927"/>
    <lineage>
        <taxon>Eukaryota</taxon>
        <taxon>Fungi</taxon>
        <taxon>Dikarya</taxon>
        <taxon>Ascomycota</taxon>
        <taxon>Pezizomycotina</taxon>
        <taxon>Dothideomycetes</taxon>
        <taxon>Pleosporomycetidae</taxon>
        <taxon>Pleosporales</taxon>
        <taxon>Pleosporineae</taxon>
        <taxon>Pleosporaceae</taxon>
        <taxon>Alternaria</taxon>
        <taxon>Alternaria sect. Alternaria</taxon>
        <taxon>Alternaria alternata complex</taxon>
    </lineage>
</organism>